<dbReference type="OrthoDB" id="5175969at2"/>
<keyword evidence="2" id="KW-1185">Reference proteome</keyword>
<organism evidence="1 2">
    <name type="scientific">Kribbella soli</name>
    <dbReference type="NCBI Taxonomy" id="1124743"/>
    <lineage>
        <taxon>Bacteria</taxon>
        <taxon>Bacillati</taxon>
        <taxon>Actinomycetota</taxon>
        <taxon>Actinomycetes</taxon>
        <taxon>Propionibacteriales</taxon>
        <taxon>Kribbellaceae</taxon>
        <taxon>Kribbella</taxon>
    </lineage>
</organism>
<dbReference type="SUPFAM" id="SSF52047">
    <property type="entry name" value="RNI-like"/>
    <property type="match status" value="1"/>
</dbReference>
<gene>
    <name evidence="1" type="ORF">E0H45_12595</name>
</gene>
<dbReference type="InterPro" id="IPR032675">
    <property type="entry name" value="LRR_dom_sf"/>
</dbReference>
<evidence type="ECO:0000313" key="1">
    <source>
        <dbReference type="EMBL" id="TCC12026.1"/>
    </source>
</evidence>
<dbReference type="EMBL" id="SJJZ01000001">
    <property type="protein sequence ID" value="TCC12026.1"/>
    <property type="molecule type" value="Genomic_DNA"/>
</dbReference>
<name>A0A4V2M0G9_9ACTN</name>
<dbReference type="Proteomes" id="UP000292346">
    <property type="component" value="Unassembled WGS sequence"/>
</dbReference>
<protein>
    <recommendedName>
        <fullName evidence="3">Leucine-rich repeat domain-containing protein</fullName>
    </recommendedName>
</protein>
<dbReference type="AlphaFoldDB" id="A0A4V2M0G9"/>
<proteinExistence type="predicted"/>
<evidence type="ECO:0000313" key="2">
    <source>
        <dbReference type="Proteomes" id="UP000292346"/>
    </source>
</evidence>
<dbReference type="RefSeq" id="WP_131337225.1">
    <property type="nucleotide sequence ID" value="NZ_SJJZ01000001.1"/>
</dbReference>
<accession>A0A4V2M0G9</accession>
<evidence type="ECO:0008006" key="3">
    <source>
        <dbReference type="Google" id="ProtNLM"/>
    </source>
</evidence>
<reference evidence="1 2" key="1">
    <citation type="submission" date="2019-02" db="EMBL/GenBank/DDBJ databases">
        <title>Kribbella capetownensis sp. nov. and Kribbella speibonae sp. nov., isolated from soil.</title>
        <authorList>
            <person name="Curtis S.M."/>
            <person name="Norton I."/>
            <person name="Everest G.J."/>
            <person name="Meyers P.R."/>
        </authorList>
    </citation>
    <scope>NUCLEOTIDE SEQUENCE [LARGE SCALE GENOMIC DNA]</scope>
    <source>
        <strain evidence="1 2">KCTC 29219</strain>
    </source>
</reference>
<comment type="caution">
    <text evidence="1">The sequence shown here is derived from an EMBL/GenBank/DDBJ whole genome shotgun (WGS) entry which is preliminary data.</text>
</comment>
<sequence length="333" mass="36351">MSSAGCDHVLYVDDRAPHAELHLTLECGRAGAATRHDVDEDHCAAALDGWLRANPGRTVAELLVTTSRVHHGSLGPVVDVLANHRPEILHLGLGALTFPSFDRGDYIPTDLSRDGSSWNLSVPLRRVLEALPSLHELVVQCNDINLVHDIFSSTPPPPFPEMTRLRWLALRDTALSPAVVSALGASSFPQLESLELWLGRFGYSWGGSARDLIPLLNGTGFGNLRHLTLVSDLEDALVDVLAESELIARLETLRLPFGILGASGALRLRDRWSAFSNLRRFDVTGNAMTAAAARALRETAPDVVSLGDQRIRVDEEPYFAPPLVGLFDSWRGR</sequence>
<dbReference type="Gene3D" id="3.80.10.10">
    <property type="entry name" value="Ribonuclease Inhibitor"/>
    <property type="match status" value="1"/>
</dbReference>